<protein>
    <submittedName>
        <fullName evidence="4">8-oxo-dGTP diphosphatase</fullName>
    </submittedName>
</protein>
<feature type="domain" description="Nudix hydrolase" evidence="3">
    <location>
        <begin position="1"/>
        <end position="127"/>
    </location>
</feature>
<dbReference type="GO" id="GO:0016787">
    <property type="term" value="F:hydrolase activity"/>
    <property type="evidence" value="ECO:0007669"/>
    <property type="project" value="UniProtKB-KW"/>
</dbReference>
<dbReference type="RefSeq" id="WP_073007544.1">
    <property type="nucleotide sequence ID" value="NZ_FQXD01000006.1"/>
</dbReference>
<evidence type="ECO:0000256" key="1">
    <source>
        <dbReference type="ARBA" id="ARBA00001946"/>
    </source>
</evidence>
<sequence length="156" mass="18052">MQQVANCILLKQDHILLLKKPKHGWYAMPGGKMESGETIKEAVIREYKEETNLTIQNPRLAGVFTFNVLQDDQQMKEWMMYTFTCQDYSGKLADFCREGELQWVPVNQVLQLPMAEGDRLIYKHILESKHVVSGTFTYTPKDDLITYRIDGSSDTK</sequence>
<dbReference type="PANTHER" id="PTHR43046:SF2">
    <property type="entry name" value="8-OXO-DGTP DIPHOSPHATASE-RELATED"/>
    <property type="match status" value="1"/>
</dbReference>
<evidence type="ECO:0000259" key="3">
    <source>
        <dbReference type="PROSITE" id="PS51462"/>
    </source>
</evidence>
<dbReference type="PRINTS" id="PR00502">
    <property type="entry name" value="NUDIXFAMILY"/>
</dbReference>
<keyword evidence="2" id="KW-0378">Hydrolase</keyword>
<dbReference type="OrthoDB" id="9800186at2"/>
<name>A0A1M5SCC4_9BACI</name>
<gene>
    <name evidence="4" type="ORF">SAMN05421807_106126</name>
</gene>
<dbReference type="InterPro" id="IPR000086">
    <property type="entry name" value="NUDIX_hydrolase_dom"/>
</dbReference>
<dbReference type="Proteomes" id="UP000184079">
    <property type="component" value="Unassembled WGS sequence"/>
</dbReference>
<evidence type="ECO:0000313" key="4">
    <source>
        <dbReference type="EMBL" id="SHH35938.1"/>
    </source>
</evidence>
<organism evidence="4 5">
    <name type="scientific">Virgibacillus chiguensis</name>
    <dbReference type="NCBI Taxonomy" id="411959"/>
    <lineage>
        <taxon>Bacteria</taxon>
        <taxon>Bacillati</taxon>
        <taxon>Bacillota</taxon>
        <taxon>Bacilli</taxon>
        <taxon>Bacillales</taxon>
        <taxon>Bacillaceae</taxon>
        <taxon>Virgibacillus</taxon>
    </lineage>
</organism>
<dbReference type="Pfam" id="PF00293">
    <property type="entry name" value="NUDIX"/>
    <property type="match status" value="1"/>
</dbReference>
<dbReference type="InterPro" id="IPR020476">
    <property type="entry name" value="Nudix_hydrolase"/>
</dbReference>
<reference evidence="5" key="1">
    <citation type="submission" date="2016-11" db="EMBL/GenBank/DDBJ databases">
        <authorList>
            <person name="Varghese N."/>
            <person name="Submissions S."/>
        </authorList>
    </citation>
    <scope>NUCLEOTIDE SEQUENCE [LARGE SCALE GENOMIC DNA]</scope>
    <source>
        <strain evidence="5">CGMCC 1.6496</strain>
    </source>
</reference>
<dbReference type="CDD" id="cd18886">
    <property type="entry name" value="NUDIX_MutT_Nudt1"/>
    <property type="match status" value="1"/>
</dbReference>
<dbReference type="AlphaFoldDB" id="A0A1M5SCC4"/>
<evidence type="ECO:0000256" key="2">
    <source>
        <dbReference type="ARBA" id="ARBA00022801"/>
    </source>
</evidence>
<dbReference type="Gene3D" id="3.90.79.10">
    <property type="entry name" value="Nucleoside Triphosphate Pyrophosphohydrolase"/>
    <property type="match status" value="1"/>
</dbReference>
<dbReference type="EMBL" id="FQXD01000006">
    <property type="protein sequence ID" value="SHH35938.1"/>
    <property type="molecule type" value="Genomic_DNA"/>
</dbReference>
<proteinExistence type="predicted"/>
<keyword evidence="5" id="KW-1185">Reference proteome</keyword>
<dbReference type="PANTHER" id="PTHR43046">
    <property type="entry name" value="GDP-MANNOSE MANNOSYL HYDROLASE"/>
    <property type="match status" value="1"/>
</dbReference>
<dbReference type="PROSITE" id="PS51462">
    <property type="entry name" value="NUDIX"/>
    <property type="match status" value="1"/>
</dbReference>
<dbReference type="InterPro" id="IPR015797">
    <property type="entry name" value="NUDIX_hydrolase-like_dom_sf"/>
</dbReference>
<accession>A0A1M5SCC4</accession>
<evidence type="ECO:0000313" key="5">
    <source>
        <dbReference type="Proteomes" id="UP000184079"/>
    </source>
</evidence>
<comment type="cofactor">
    <cofactor evidence="1">
        <name>Mg(2+)</name>
        <dbReference type="ChEBI" id="CHEBI:18420"/>
    </cofactor>
</comment>
<dbReference type="SUPFAM" id="SSF55811">
    <property type="entry name" value="Nudix"/>
    <property type="match status" value="1"/>
</dbReference>